<organism evidence="2 3">
    <name type="scientific">Tenggerimyces flavus</name>
    <dbReference type="NCBI Taxonomy" id="1708749"/>
    <lineage>
        <taxon>Bacteria</taxon>
        <taxon>Bacillati</taxon>
        <taxon>Actinomycetota</taxon>
        <taxon>Actinomycetes</taxon>
        <taxon>Propionibacteriales</taxon>
        <taxon>Nocardioidaceae</taxon>
        <taxon>Tenggerimyces</taxon>
    </lineage>
</organism>
<evidence type="ECO:0000259" key="1">
    <source>
        <dbReference type="Pfam" id="PF01266"/>
    </source>
</evidence>
<protein>
    <submittedName>
        <fullName evidence="2">NAD(P)/FAD-dependent oxidoreductase</fullName>
        <ecNumber evidence="2">1.-.-.-</ecNumber>
    </submittedName>
</protein>
<dbReference type="Pfam" id="PF01266">
    <property type="entry name" value="DAO"/>
    <property type="match status" value="1"/>
</dbReference>
<keyword evidence="2" id="KW-0560">Oxidoreductase</keyword>
<sequence>MGTKRLMVDFVNGSVSFWWRQLGTPQRRPALPGDTTVDVAIIGAGYTGLWTAYYLARSDPSLRIALLEREFAGFGASGRNGGWLTGELAGSPERYAQTHGRDGVVALQKAMYGSVDEVLSVADGEGFNIDAVKGGVLCVARSSPQRTRLLNEVEASRQWGVGERDKWLLSPMELGERLQVEGALLASYSPHCARIHPVKLVYGLARAVERMGVTIYEGTRVTKVRPGIVRTSRGTVRARHVLRATEGFTAGLRGERRTWLPMNSSLIVTEPLPEEAWKEIGWSGSELLGDAAHAYMYAQRTADGRIAFGGRGVPYRFGSRWDSSGQTSPDTVAALAELLGRFFPVARGVAVEHAWSGVLAVPRDWCSTVTFDSSTGLGAAGGYVGHGVATANLAGRTLTDLVLGRETPLVGLPWVGRTVRRWEPEPLRYLGVHAMYAAYRYADRQEDAGLGHTSKVAEIADVISGRA</sequence>
<dbReference type="SUPFAM" id="SSF51905">
    <property type="entry name" value="FAD/NAD(P)-binding domain"/>
    <property type="match status" value="1"/>
</dbReference>
<dbReference type="EC" id="1.-.-.-" evidence="2"/>
<proteinExistence type="predicted"/>
<dbReference type="PANTHER" id="PTHR13847">
    <property type="entry name" value="SARCOSINE DEHYDROGENASE-RELATED"/>
    <property type="match status" value="1"/>
</dbReference>
<evidence type="ECO:0000313" key="2">
    <source>
        <dbReference type="EMBL" id="MFC3763445.1"/>
    </source>
</evidence>
<dbReference type="PANTHER" id="PTHR13847:SF285">
    <property type="entry name" value="FAD DEPENDENT OXIDOREDUCTASE DOMAIN-CONTAINING PROTEIN"/>
    <property type="match status" value="1"/>
</dbReference>
<dbReference type="EMBL" id="JBHRZH010000018">
    <property type="protein sequence ID" value="MFC3763445.1"/>
    <property type="molecule type" value="Genomic_DNA"/>
</dbReference>
<accession>A0ABV7YDN8</accession>
<reference evidence="3" key="1">
    <citation type="journal article" date="2019" name="Int. J. Syst. Evol. Microbiol.">
        <title>The Global Catalogue of Microorganisms (GCM) 10K type strain sequencing project: providing services to taxonomists for standard genome sequencing and annotation.</title>
        <authorList>
            <consortium name="The Broad Institute Genomics Platform"/>
            <consortium name="The Broad Institute Genome Sequencing Center for Infectious Disease"/>
            <person name="Wu L."/>
            <person name="Ma J."/>
        </authorList>
    </citation>
    <scope>NUCLEOTIDE SEQUENCE [LARGE SCALE GENOMIC DNA]</scope>
    <source>
        <strain evidence="3">CGMCC 4.7241</strain>
    </source>
</reference>
<evidence type="ECO:0000313" key="3">
    <source>
        <dbReference type="Proteomes" id="UP001595699"/>
    </source>
</evidence>
<gene>
    <name evidence="2" type="ORF">ACFOUW_21585</name>
</gene>
<comment type="caution">
    <text evidence="2">The sequence shown here is derived from an EMBL/GenBank/DDBJ whole genome shotgun (WGS) entry which is preliminary data.</text>
</comment>
<dbReference type="InterPro" id="IPR036188">
    <property type="entry name" value="FAD/NAD-bd_sf"/>
</dbReference>
<dbReference type="InterPro" id="IPR006076">
    <property type="entry name" value="FAD-dep_OxRdtase"/>
</dbReference>
<name>A0ABV7YDN8_9ACTN</name>
<dbReference type="GO" id="GO:0016491">
    <property type="term" value="F:oxidoreductase activity"/>
    <property type="evidence" value="ECO:0007669"/>
    <property type="project" value="UniProtKB-KW"/>
</dbReference>
<feature type="domain" description="FAD dependent oxidoreductase" evidence="1">
    <location>
        <begin position="38"/>
        <end position="401"/>
    </location>
</feature>
<dbReference type="Gene3D" id="3.30.9.10">
    <property type="entry name" value="D-Amino Acid Oxidase, subunit A, domain 2"/>
    <property type="match status" value="1"/>
</dbReference>
<dbReference type="RefSeq" id="WP_239553834.1">
    <property type="nucleotide sequence ID" value="NZ_JAFBCM010000001.1"/>
</dbReference>
<dbReference type="Gene3D" id="3.50.50.60">
    <property type="entry name" value="FAD/NAD(P)-binding domain"/>
    <property type="match status" value="1"/>
</dbReference>
<dbReference type="Proteomes" id="UP001595699">
    <property type="component" value="Unassembled WGS sequence"/>
</dbReference>
<keyword evidence="3" id="KW-1185">Reference proteome</keyword>